<evidence type="ECO:0000313" key="1">
    <source>
        <dbReference type="EMBL" id="TCU04045.1"/>
    </source>
</evidence>
<gene>
    <name evidence="1" type="ORF">EV132_14219</name>
</gene>
<accession>A0A4V2V7U1</accession>
<dbReference type="EMBL" id="SMBH01000042">
    <property type="protein sequence ID" value="TCU04045.1"/>
    <property type="molecule type" value="Genomic_DNA"/>
</dbReference>
<dbReference type="AlphaFoldDB" id="A0A4V2V7U1"/>
<proteinExistence type="predicted"/>
<protein>
    <submittedName>
        <fullName evidence="1">Uncharacterized protein</fullName>
    </submittedName>
</protein>
<comment type="caution">
    <text evidence="1">The sequence shown here is derived from an EMBL/GenBank/DDBJ whole genome shotgun (WGS) entry which is preliminary data.</text>
</comment>
<sequence>MVYDYSGFPEYLYHITYNATFSIMKPLYPDEDIPVVQLSLDMGYDPALAASMPFARSNCRTRFASSGDPGVP</sequence>
<evidence type="ECO:0000313" key="2">
    <source>
        <dbReference type="Proteomes" id="UP000294576"/>
    </source>
</evidence>
<name>A0A4V2V7U1_RHISU</name>
<dbReference type="SUPFAM" id="SSF53213">
    <property type="entry name" value="LigB-like"/>
    <property type="match status" value="1"/>
</dbReference>
<organism evidence="1 2">
    <name type="scientific">Rhizobium sullae</name>
    <name type="common">Rhizobium hedysari</name>
    <dbReference type="NCBI Taxonomy" id="50338"/>
    <lineage>
        <taxon>Bacteria</taxon>
        <taxon>Pseudomonadati</taxon>
        <taxon>Pseudomonadota</taxon>
        <taxon>Alphaproteobacteria</taxon>
        <taxon>Hyphomicrobiales</taxon>
        <taxon>Rhizobiaceae</taxon>
        <taxon>Rhizobium/Agrobacterium group</taxon>
        <taxon>Rhizobium</taxon>
    </lineage>
</organism>
<dbReference type="Proteomes" id="UP000294576">
    <property type="component" value="Unassembled WGS sequence"/>
</dbReference>
<reference evidence="1 2" key="1">
    <citation type="submission" date="2019-03" db="EMBL/GenBank/DDBJ databases">
        <title>Genomic Encyclopedia of Type Strains, Phase IV (KMG-V): Genome sequencing to study the core and pangenomes of soil and plant-associated prokaryotes.</title>
        <authorList>
            <person name="Whitman W."/>
        </authorList>
    </citation>
    <scope>NUCLEOTIDE SEQUENCE [LARGE SCALE GENOMIC DNA]</scope>
    <source>
        <strain evidence="1 2">Hc14</strain>
    </source>
</reference>